<dbReference type="AlphaFoldDB" id="T0KQX7"/>
<evidence type="ECO:0000256" key="5">
    <source>
        <dbReference type="ARBA" id="ARBA00022764"/>
    </source>
</evidence>
<dbReference type="SUPFAM" id="SSF46626">
    <property type="entry name" value="Cytochrome c"/>
    <property type="match status" value="3"/>
</dbReference>
<keyword evidence="5" id="KW-0574">Periplasm</keyword>
<organism evidence="11 12">
    <name type="scientific">Sulfurimonas hongkongensis</name>
    <dbReference type="NCBI Taxonomy" id="1172190"/>
    <lineage>
        <taxon>Bacteria</taxon>
        <taxon>Pseudomonadati</taxon>
        <taxon>Campylobacterota</taxon>
        <taxon>Epsilonproteobacteria</taxon>
        <taxon>Campylobacterales</taxon>
        <taxon>Sulfurimonadaceae</taxon>
        <taxon>Sulfurimonas</taxon>
    </lineage>
</organism>
<feature type="binding site" description="axial binding residue" evidence="9">
    <location>
        <position position="364"/>
    </location>
    <ligand>
        <name>heme c</name>
        <dbReference type="ChEBI" id="CHEBI:61717"/>
        <label>2</label>
    </ligand>
    <ligandPart>
        <name>Fe</name>
        <dbReference type="ChEBI" id="CHEBI:18248"/>
    </ligandPart>
</feature>
<dbReference type="GO" id="GO:0009055">
    <property type="term" value="F:electron transfer activity"/>
    <property type="evidence" value="ECO:0007669"/>
    <property type="project" value="InterPro"/>
</dbReference>
<feature type="binding site" description="axial binding residue" evidence="9">
    <location>
        <position position="94"/>
    </location>
    <ligand>
        <name>heme c</name>
        <dbReference type="ChEBI" id="CHEBI:61717"/>
        <label>1</label>
    </ligand>
    <ligandPart>
        <name>Fe</name>
        <dbReference type="ChEBI" id="CHEBI:18248"/>
    </ligandPart>
</feature>
<dbReference type="InterPro" id="IPR026259">
    <property type="entry name" value="MauG/Cytc_peroxidase"/>
</dbReference>
<feature type="binding site" description="axial binding residue" evidence="9">
    <location>
        <position position="267"/>
    </location>
    <ligand>
        <name>heme c</name>
        <dbReference type="ChEBI" id="CHEBI:61717"/>
        <label>2</label>
    </ligand>
    <ligandPart>
        <name>Fe</name>
        <dbReference type="ChEBI" id="CHEBI:18248"/>
    </ligandPart>
</feature>
<dbReference type="eggNOG" id="COG1858">
    <property type="taxonomic scope" value="Bacteria"/>
</dbReference>
<dbReference type="Pfam" id="PF03150">
    <property type="entry name" value="CCP_MauG"/>
    <property type="match status" value="1"/>
</dbReference>
<dbReference type="InterPro" id="IPR009056">
    <property type="entry name" value="Cyt_c-like_dom"/>
</dbReference>
<keyword evidence="6" id="KW-0560">Oxidoreductase</keyword>
<dbReference type="PIRSF" id="PIRSF000294">
    <property type="entry name" value="Cytochrome-c_peroxidase"/>
    <property type="match status" value="1"/>
</dbReference>
<feature type="binding site" description="covalent" evidence="8">
    <location>
        <position position="266"/>
    </location>
    <ligand>
        <name>heme c</name>
        <dbReference type="ChEBI" id="CHEBI:61717"/>
        <label>2</label>
    </ligand>
</feature>
<dbReference type="EMBL" id="AUPZ01000007">
    <property type="protein sequence ID" value="EQB39469.1"/>
    <property type="molecule type" value="Genomic_DNA"/>
</dbReference>
<feature type="binding site" description="covalent" evidence="8">
    <location>
        <position position="90"/>
    </location>
    <ligand>
        <name>heme c</name>
        <dbReference type="ChEBI" id="CHEBI:61717"/>
        <label>1</label>
    </ligand>
</feature>
<dbReference type="InterPro" id="IPR036909">
    <property type="entry name" value="Cyt_c-like_dom_sf"/>
</dbReference>
<name>T0KQX7_9BACT</name>
<evidence type="ECO:0000256" key="8">
    <source>
        <dbReference type="PIRSR" id="PIRSR000294-1"/>
    </source>
</evidence>
<dbReference type="OrthoDB" id="9805202at2"/>
<dbReference type="Proteomes" id="UP000015520">
    <property type="component" value="Unassembled WGS sequence"/>
</dbReference>
<dbReference type="GO" id="GO:0042597">
    <property type="term" value="C:periplasmic space"/>
    <property type="evidence" value="ECO:0007669"/>
    <property type="project" value="UniProtKB-SubCell"/>
</dbReference>
<keyword evidence="3 9" id="KW-0479">Metal-binding</keyword>
<comment type="caution">
    <text evidence="11">The sequence shown here is derived from an EMBL/GenBank/DDBJ whole genome shotgun (WGS) entry which is preliminary data.</text>
</comment>
<keyword evidence="7 9" id="KW-0408">Iron</keyword>
<comment type="PTM">
    <text evidence="8">Binds 2 heme groups per subunit.</text>
</comment>
<evidence type="ECO:0000256" key="7">
    <source>
        <dbReference type="ARBA" id="ARBA00023004"/>
    </source>
</evidence>
<dbReference type="Gene3D" id="1.10.760.10">
    <property type="entry name" value="Cytochrome c-like domain"/>
    <property type="match status" value="3"/>
</dbReference>
<evidence type="ECO:0000259" key="10">
    <source>
        <dbReference type="PROSITE" id="PS51007"/>
    </source>
</evidence>
<dbReference type="PANTHER" id="PTHR30600">
    <property type="entry name" value="CYTOCHROME C PEROXIDASE-RELATED"/>
    <property type="match status" value="1"/>
</dbReference>
<evidence type="ECO:0000256" key="9">
    <source>
        <dbReference type="PIRSR" id="PIRSR000294-2"/>
    </source>
</evidence>
<dbReference type="PANTHER" id="PTHR30600:SF7">
    <property type="entry name" value="CYTOCHROME C PEROXIDASE-RELATED"/>
    <property type="match status" value="1"/>
</dbReference>
<keyword evidence="11" id="KW-0575">Peroxidase</keyword>
<dbReference type="InterPro" id="IPR004852">
    <property type="entry name" value="Di-haem_cyt_c_peroxidsae"/>
</dbReference>
<evidence type="ECO:0000256" key="4">
    <source>
        <dbReference type="ARBA" id="ARBA00022729"/>
    </source>
</evidence>
<feature type="binding site" description="covalent" evidence="8">
    <location>
        <position position="93"/>
    </location>
    <ligand>
        <name>heme c</name>
        <dbReference type="ChEBI" id="CHEBI:61717"/>
        <label>1</label>
    </ligand>
</feature>
<gene>
    <name evidence="11" type="ORF">M947_05605</name>
</gene>
<feature type="domain" description="Cytochrome c" evidence="10">
    <location>
        <begin position="249"/>
        <end position="389"/>
    </location>
</feature>
<comment type="subcellular location">
    <subcellularLocation>
        <location evidence="1">Periplasm</location>
    </subcellularLocation>
</comment>
<evidence type="ECO:0000313" key="11">
    <source>
        <dbReference type="EMBL" id="EQB39469.1"/>
    </source>
</evidence>
<protein>
    <submittedName>
        <fullName evidence="11">Cytochrome C peroxidase</fullName>
    </submittedName>
</protein>
<evidence type="ECO:0000256" key="2">
    <source>
        <dbReference type="ARBA" id="ARBA00022617"/>
    </source>
</evidence>
<comment type="cofactor">
    <cofactor evidence="8">
        <name>heme</name>
        <dbReference type="ChEBI" id="CHEBI:30413"/>
    </cofactor>
    <text evidence="8">Binds 2 heme groups.</text>
</comment>
<dbReference type="PROSITE" id="PS51007">
    <property type="entry name" value="CYTC"/>
    <property type="match status" value="2"/>
</dbReference>
<keyword evidence="2 8" id="KW-0349">Heme</keyword>
<dbReference type="GO" id="GO:0004130">
    <property type="term" value="F:cytochrome-c peroxidase activity"/>
    <property type="evidence" value="ECO:0007669"/>
    <property type="project" value="TreeGrafter"/>
</dbReference>
<evidence type="ECO:0000256" key="3">
    <source>
        <dbReference type="ARBA" id="ARBA00022723"/>
    </source>
</evidence>
<dbReference type="RefSeq" id="WP_021287389.1">
    <property type="nucleotide sequence ID" value="NZ_AUPZ01000007.1"/>
</dbReference>
<dbReference type="STRING" id="1172190.M947_05605"/>
<dbReference type="GO" id="GO:0020037">
    <property type="term" value="F:heme binding"/>
    <property type="evidence" value="ECO:0007669"/>
    <property type="project" value="InterPro"/>
</dbReference>
<dbReference type="GO" id="GO:0046872">
    <property type="term" value="F:metal ion binding"/>
    <property type="evidence" value="ECO:0007669"/>
    <property type="project" value="UniProtKB-KW"/>
</dbReference>
<dbReference type="InterPro" id="IPR051395">
    <property type="entry name" value="Cytochrome_c_Peroxidase/MauG"/>
</dbReference>
<keyword evidence="12" id="KW-1185">Reference proteome</keyword>
<reference evidence="11 12" key="1">
    <citation type="submission" date="2013-07" db="EMBL/GenBank/DDBJ databases">
        <title>Sulfurimonas hongkongensis AST-10 Genome Sequencing.</title>
        <authorList>
            <person name="Cai L."/>
            <person name="Zhang T."/>
        </authorList>
    </citation>
    <scope>NUCLEOTIDE SEQUENCE [LARGE SCALE GENOMIC DNA]</scope>
    <source>
        <strain evidence="11 12">AST-10</strain>
    </source>
</reference>
<sequence length="404" mass="45309">MRFFIGAFAFIVLLLFSVSLLLPTKEKRIFSDDGLREAALSRDMSSTPNNYEELLKLLKIDKDDLFREKVELGRDLYFEKKLSNSSDISCATCHVLSKDLKDKNIFIDALISEANDKTDCVVCHLSDQSATDRFETSIGDGGRENPFHLNTLTTLNAALAKYQTWDGSVKSVEEQVGLSIKDASQMNLSADEAVARLSQDENYAKRFQEVYGELDFKNIEDAIAAYLKTLITRGDYDRFLDGDNKAMSTKAKKGLAHFLNFGCKGCHTGVSVGGQSIQKFPLRDYNSVVDVTNSFNESQKGREVATFDFNAKMYHPFPFENKGGFMGKDGERLFRVPMLRNVTKTSPYFHNGGVAKLREAVHLMGKHQLGMNLTNTQIDEIVEFLRALEGSVVEFDIPSKKGEV</sequence>
<evidence type="ECO:0000313" key="12">
    <source>
        <dbReference type="Proteomes" id="UP000015520"/>
    </source>
</evidence>
<dbReference type="PATRIC" id="fig|1172190.3.peg.1094"/>
<evidence type="ECO:0000256" key="6">
    <source>
        <dbReference type="ARBA" id="ARBA00023002"/>
    </source>
</evidence>
<evidence type="ECO:0000256" key="1">
    <source>
        <dbReference type="ARBA" id="ARBA00004418"/>
    </source>
</evidence>
<keyword evidence="4" id="KW-0732">Signal</keyword>
<proteinExistence type="predicted"/>
<feature type="binding site" description="covalent" evidence="8">
    <location>
        <position position="263"/>
    </location>
    <ligand>
        <name>heme c</name>
        <dbReference type="ChEBI" id="CHEBI:61717"/>
        <label>2</label>
    </ligand>
</feature>
<accession>T0KQX7</accession>
<feature type="domain" description="Cytochrome c" evidence="10">
    <location>
        <begin position="68"/>
        <end position="231"/>
    </location>
</feature>